<proteinExistence type="inferred from homology"/>
<keyword evidence="3" id="KW-0479">Metal-binding</keyword>
<feature type="domain" description="HpcH/HpaI aldolase/citrate lyase" evidence="6">
    <location>
        <begin position="36"/>
        <end position="250"/>
    </location>
</feature>
<dbReference type="EMBL" id="JBBKTW010000011">
    <property type="protein sequence ID" value="MEN2991484.1"/>
    <property type="molecule type" value="Genomic_DNA"/>
</dbReference>
<name>A0ABU9YRP4_9PROT</name>
<accession>A0ABU9YRP4</accession>
<dbReference type="InterPro" id="IPR005000">
    <property type="entry name" value="Aldolase/citrate-lyase_domain"/>
</dbReference>
<dbReference type="Pfam" id="PF03328">
    <property type="entry name" value="HpcH_HpaI"/>
    <property type="match status" value="1"/>
</dbReference>
<keyword evidence="7" id="KW-0456">Lyase</keyword>
<dbReference type="InterPro" id="IPR011206">
    <property type="entry name" value="Citrate_lyase_beta/mcl1/mcl2"/>
</dbReference>
<evidence type="ECO:0000256" key="2">
    <source>
        <dbReference type="ARBA" id="ARBA00005568"/>
    </source>
</evidence>
<dbReference type="PANTHER" id="PTHR32308">
    <property type="entry name" value="LYASE BETA SUBUNIT, PUTATIVE (AFU_ORTHOLOGUE AFUA_4G13030)-RELATED"/>
    <property type="match status" value="1"/>
</dbReference>
<dbReference type="InterPro" id="IPR015813">
    <property type="entry name" value="Pyrv/PenolPyrv_kinase-like_dom"/>
</dbReference>
<evidence type="ECO:0000256" key="4">
    <source>
        <dbReference type="ARBA" id="ARBA00022842"/>
    </source>
</evidence>
<protein>
    <submittedName>
        <fullName evidence="7">Aldolase/citrate lyase family protein</fullName>
    </submittedName>
</protein>
<keyword evidence="4" id="KW-0460">Magnesium</keyword>
<sequence>MDQQTRPSRQMPPRHHRQTPPSRTPPSPADFRLCRTWLFRDGAAPATADAGTEADVLIQDLEDFTTPALRPVARDLAPALYRQWRAAGRVACVRINPLAACGSLDLAAVMAGAPDIVALPKVDSPARIVELDALIGEMERDHGLSPESTAILPNIESARGILATAAIATASPRVIGCLMASEDLAADLGAERDRDAAELDHARGRFLIDCVAAGVIAVDCPYTWSDAEGAAACARRARRLGYTAKSLVDPGHAGAINAVLTPSPAEIATARRIVDTFDAARARGAARVELDGVLVELPRRNNAARLLARAHAFIAAGLIGDPS</sequence>
<gene>
    <name evidence="7" type="ORF">WG926_24445</name>
</gene>
<comment type="similarity">
    <text evidence="2">Belongs to the HpcH/HpaI aldolase family.</text>
</comment>
<evidence type="ECO:0000313" key="7">
    <source>
        <dbReference type="EMBL" id="MEN2991484.1"/>
    </source>
</evidence>
<keyword evidence="8" id="KW-1185">Reference proteome</keyword>
<dbReference type="RefSeq" id="WP_345938492.1">
    <property type="nucleotide sequence ID" value="NZ_JBBKTW010000011.1"/>
</dbReference>
<evidence type="ECO:0000256" key="1">
    <source>
        <dbReference type="ARBA" id="ARBA00001946"/>
    </source>
</evidence>
<dbReference type="SUPFAM" id="SSF51621">
    <property type="entry name" value="Phosphoenolpyruvate/pyruvate domain"/>
    <property type="match status" value="1"/>
</dbReference>
<dbReference type="Gene3D" id="3.20.20.60">
    <property type="entry name" value="Phosphoenolpyruvate-binding domains"/>
    <property type="match status" value="1"/>
</dbReference>
<organism evidence="7 8">
    <name type="scientific">Tistrella arctica</name>
    <dbReference type="NCBI Taxonomy" id="3133430"/>
    <lineage>
        <taxon>Bacteria</taxon>
        <taxon>Pseudomonadati</taxon>
        <taxon>Pseudomonadota</taxon>
        <taxon>Alphaproteobacteria</taxon>
        <taxon>Geminicoccales</taxon>
        <taxon>Geminicoccaceae</taxon>
        <taxon>Tistrella</taxon>
    </lineage>
</organism>
<evidence type="ECO:0000313" key="8">
    <source>
        <dbReference type="Proteomes" id="UP001413721"/>
    </source>
</evidence>
<dbReference type="GO" id="GO:0016829">
    <property type="term" value="F:lyase activity"/>
    <property type="evidence" value="ECO:0007669"/>
    <property type="project" value="UniProtKB-KW"/>
</dbReference>
<dbReference type="PIRSF" id="PIRSF015582">
    <property type="entry name" value="Cit_lyase_B"/>
    <property type="match status" value="1"/>
</dbReference>
<evidence type="ECO:0000256" key="5">
    <source>
        <dbReference type="SAM" id="MobiDB-lite"/>
    </source>
</evidence>
<reference evidence="7 8" key="1">
    <citation type="submission" date="2024-03" db="EMBL/GenBank/DDBJ databases">
        <title>High-quality draft genome sequencing of Tistrella sp. BH-R2-4.</title>
        <authorList>
            <person name="Dong C."/>
        </authorList>
    </citation>
    <scope>NUCLEOTIDE SEQUENCE [LARGE SCALE GENOMIC DNA]</scope>
    <source>
        <strain evidence="7 8">BH-R2-4</strain>
    </source>
</reference>
<comment type="caution">
    <text evidence="7">The sequence shown here is derived from an EMBL/GenBank/DDBJ whole genome shotgun (WGS) entry which is preliminary data.</text>
</comment>
<evidence type="ECO:0000256" key="3">
    <source>
        <dbReference type="ARBA" id="ARBA00022723"/>
    </source>
</evidence>
<evidence type="ECO:0000259" key="6">
    <source>
        <dbReference type="Pfam" id="PF03328"/>
    </source>
</evidence>
<dbReference type="InterPro" id="IPR040442">
    <property type="entry name" value="Pyrv_kinase-like_dom_sf"/>
</dbReference>
<dbReference type="PANTHER" id="PTHR32308:SF0">
    <property type="entry name" value="HPCH_HPAI ALDOLASE_CITRATE LYASE DOMAIN-CONTAINING PROTEIN"/>
    <property type="match status" value="1"/>
</dbReference>
<comment type="cofactor">
    <cofactor evidence="1">
        <name>Mg(2+)</name>
        <dbReference type="ChEBI" id="CHEBI:18420"/>
    </cofactor>
</comment>
<dbReference type="Proteomes" id="UP001413721">
    <property type="component" value="Unassembled WGS sequence"/>
</dbReference>
<feature type="region of interest" description="Disordered" evidence="5">
    <location>
        <begin position="1"/>
        <end position="29"/>
    </location>
</feature>